<dbReference type="EMBL" id="ML978122">
    <property type="protein sequence ID" value="KAF2102619.1"/>
    <property type="molecule type" value="Genomic_DNA"/>
</dbReference>
<protein>
    <submittedName>
        <fullName evidence="1">Uncharacterized protein</fullName>
    </submittedName>
</protein>
<dbReference type="PANTHER" id="PTHR40129">
    <property type="entry name" value="KETOPANTOATE REDUCTASE N-TERMINAL DOMAIN-CONTAINING PROTEIN"/>
    <property type="match status" value="1"/>
</dbReference>
<evidence type="ECO:0000313" key="2">
    <source>
        <dbReference type="Proteomes" id="UP000799772"/>
    </source>
</evidence>
<sequence>MGGGPSPVDLLILGAGWTSTFLIPLLDDSDSTSQKISYAATTRDGRNGTIPFTFDPDSDDTEPYKRLPSAKIILITFPVTGSTQPKTLVERYECTHPESKGGKGAKYILLGATSIWKEQTLVTEASPYDHSNERAQGEDALMQLCGERSLVLSLAGLYGGERDPRTWGVRVVKSKSDVKKKGAVHLVNGRDVARGVLGCGWSGLAGKRWIVTDLRCYDWWDLLMSFDDGAAQGMEFARWVGELMVEEGVSLLPREPGKLGRVLDGRAFWNRLGIWPSVRRVC</sequence>
<name>A0A9P4INA6_9PEZI</name>
<accession>A0A9P4INA6</accession>
<comment type="caution">
    <text evidence="1">The sequence shown here is derived from an EMBL/GenBank/DDBJ whole genome shotgun (WGS) entry which is preliminary data.</text>
</comment>
<organism evidence="1 2">
    <name type="scientific">Rhizodiscina lignyota</name>
    <dbReference type="NCBI Taxonomy" id="1504668"/>
    <lineage>
        <taxon>Eukaryota</taxon>
        <taxon>Fungi</taxon>
        <taxon>Dikarya</taxon>
        <taxon>Ascomycota</taxon>
        <taxon>Pezizomycotina</taxon>
        <taxon>Dothideomycetes</taxon>
        <taxon>Pleosporomycetidae</taxon>
        <taxon>Aulographales</taxon>
        <taxon>Rhizodiscinaceae</taxon>
        <taxon>Rhizodiscina</taxon>
    </lineage>
</organism>
<dbReference type="PANTHER" id="PTHR40129:SF2">
    <property type="entry name" value="KETOPANTOATE REDUCTASE N-TERMINAL DOMAIN-CONTAINING PROTEIN"/>
    <property type="match status" value="1"/>
</dbReference>
<gene>
    <name evidence="1" type="ORF">NA57DRAFT_33034</name>
</gene>
<keyword evidence="2" id="KW-1185">Reference proteome</keyword>
<dbReference type="Proteomes" id="UP000799772">
    <property type="component" value="Unassembled WGS sequence"/>
</dbReference>
<dbReference type="OrthoDB" id="674948at2759"/>
<dbReference type="Gene3D" id="3.40.50.720">
    <property type="entry name" value="NAD(P)-binding Rossmann-like Domain"/>
    <property type="match status" value="1"/>
</dbReference>
<reference evidence="1" key="1">
    <citation type="journal article" date="2020" name="Stud. Mycol.">
        <title>101 Dothideomycetes genomes: a test case for predicting lifestyles and emergence of pathogens.</title>
        <authorList>
            <person name="Haridas S."/>
            <person name="Albert R."/>
            <person name="Binder M."/>
            <person name="Bloem J."/>
            <person name="Labutti K."/>
            <person name="Salamov A."/>
            <person name="Andreopoulos B."/>
            <person name="Baker S."/>
            <person name="Barry K."/>
            <person name="Bills G."/>
            <person name="Bluhm B."/>
            <person name="Cannon C."/>
            <person name="Castanera R."/>
            <person name="Culley D."/>
            <person name="Daum C."/>
            <person name="Ezra D."/>
            <person name="Gonzalez J."/>
            <person name="Henrissat B."/>
            <person name="Kuo A."/>
            <person name="Liang C."/>
            <person name="Lipzen A."/>
            <person name="Lutzoni F."/>
            <person name="Magnuson J."/>
            <person name="Mondo S."/>
            <person name="Nolan M."/>
            <person name="Ohm R."/>
            <person name="Pangilinan J."/>
            <person name="Park H.-J."/>
            <person name="Ramirez L."/>
            <person name="Alfaro M."/>
            <person name="Sun H."/>
            <person name="Tritt A."/>
            <person name="Yoshinaga Y."/>
            <person name="Zwiers L.-H."/>
            <person name="Turgeon B."/>
            <person name="Goodwin S."/>
            <person name="Spatafora J."/>
            <person name="Crous P."/>
            <person name="Grigoriev I."/>
        </authorList>
    </citation>
    <scope>NUCLEOTIDE SEQUENCE</scope>
    <source>
        <strain evidence="1">CBS 133067</strain>
    </source>
</reference>
<evidence type="ECO:0000313" key="1">
    <source>
        <dbReference type="EMBL" id="KAF2102619.1"/>
    </source>
</evidence>
<dbReference type="AlphaFoldDB" id="A0A9P4INA6"/>
<proteinExistence type="predicted"/>